<dbReference type="Proteomes" id="UP001204144">
    <property type="component" value="Unassembled WGS sequence"/>
</dbReference>
<evidence type="ECO:0000259" key="1">
    <source>
        <dbReference type="SMART" id="SM00953"/>
    </source>
</evidence>
<dbReference type="InterPro" id="IPR014914">
    <property type="entry name" value="RES_dom"/>
</dbReference>
<evidence type="ECO:0000313" key="2">
    <source>
        <dbReference type="EMBL" id="MCP9763387.1"/>
    </source>
</evidence>
<comment type="caution">
    <text evidence="2">The sequence shown here is derived from an EMBL/GenBank/DDBJ whole genome shotgun (WGS) entry which is preliminary data.</text>
</comment>
<keyword evidence="3" id="KW-1185">Reference proteome</keyword>
<gene>
    <name evidence="2" type="ORF">EGI31_10490</name>
</gene>
<protein>
    <submittedName>
        <fullName evidence="2">RES domain-containing protein</fullName>
    </submittedName>
</protein>
<dbReference type="EMBL" id="RJUF01000027">
    <property type="protein sequence ID" value="MCP9763387.1"/>
    <property type="molecule type" value="Genomic_DNA"/>
</dbReference>
<evidence type="ECO:0000313" key="3">
    <source>
        <dbReference type="Proteomes" id="UP001204144"/>
    </source>
</evidence>
<name>A0AAE3KSI3_9BACT</name>
<reference evidence="2 3" key="1">
    <citation type="submission" date="2018-11" db="EMBL/GenBank/DDBJ databases">
        <title>Novel bacteria species description.</title>
        <authorList>
            <person name="Han J.-H."/>
        </authorList>
    </citation>
    <scope>NUCLEOTIDE SEQUENCE [LARGE SCALE GENOMIC DNA]</scope>
    <source>
        <strain evidence="2 3">KCTC23259</strain>
    </source>
</reference>
<dbReference type="Pfam" id="PF08808">
    <property type="entry name" value="RES"/>
    <property type="match status" value="1"/>
</dbReference>
<accession>A0AAE3KSI3</accession>
<proteinExistence type="predicted"/>
<sequence length="152" mass="17143">MIVYRLSKSQFANDLSGRGAELAGGRWNSKGLAMLYTSASRALCTAEIAVHTPLGIVPTDYVIVEMEVPEDSLNEILIADLPKNWREFPHSQSTKRTGDLFLNNCTSLILKVPSAVVSGDYNYLINPNHLDFHKVRILSKENFEFDRRLFLK</sequence>
<dbReference type="RefSeq" id="WP_255037169.1">
    <property type="nucleotide sequence ID" value="NZ_RJUF01000027.1"/>
</dbReference>
<feature type="domain" description="RES" evidence="1">
    <location>
        <begin position="14"/>
        <end position="139"/>
    </location>
</feature>
<dbReference type="SMART" id="SM00953">
    <property type="entry name" value="RES"/>
    <property type="match status" value="1"/>
</dbReference>
<organism evidence="2 3">
    <name type="scientific">Lacihabitans soyangensis</name>
    <dbReference type="NCBI Taxonomy" id="869394"/>
    <lineage>
        <taxon>Bacteria</taxon>
        <taxon>Pseudomonadati</taxon>
        <taxon>Bacteroidota</taxon>
        <taxon>Cytophagia</taxon>
        <taxon>Cytophagales</taxon>
        <taxon>Leadbetterellaceae</taxon>
        <taxon>Lacihabitans</taxon>
    </lineage>
</organism>
<dbReference type="AlphaFoldDB" id="A0AAE3KSI3"/>